<dbReference type="VEuPathDB" id="CryptoDB:Cvel_12254"/>
<gene>
    <name evidence="1" type="ORF">Cvel_12254</name>
</gene>
<dbReference type="EMBL" id="CDMZ01005725">
    <property type="protein sequence ID" value="CEM53789.1"/>
    <property type="molecule type" value="Genomic_DNA"/>
</dbReference>
<name>A0A0G4I9F7_9ALVE</name>
<dbReference type="AlphaFoldDB" id="A0A0G4I9F7"/>
<protein>
    <submittedName>
        <fullName evidence="1">Uncharacterized protein</fullName>
    </submittedName>
</protein>
<dbReference type="GO" id="GO:0004190">
    <property type="term" value="F:aspartic-type endopeptidase activity"/>
    <property type="evidence" value="ECO:0007669"/>
    <property type="project" value="InterPro"/>
</dbReference>
<accession>A0A0G4I9F7</accession>
<dbReference type="InterPro" id="IPR001969">
    <property type="entry name" value="Aspartic_peptidase_AS"/>
</dbReference>
<reference evidence="1" key="1">
    <citation type="submission" date="2014-11" db="EMBL/GenBank/DDBJ databases">
        <authorList>
            <person name="Otto D Thomas"/>
            <person name="Naeem Raeece"/>
        </authorList>
    </citation>
    <scope>NUCLEOTIDE SEQUENCE</scope>
</reference>
<dbReference type="PROSITE" id="PS00141">
    <property type="entry name" value="ASP_PROTEASE"/>
    <property type="match status" value="1"/>
</dbReference>
<evidence type="ECO:0000313" key="1">
    <source>
        <dbReference type="EMBL" id="CEM53789.1"/>
    </source>
</evidence>
<organism evidence="1">
    <name type="scientific">Chromera velia CCMP2878</name>
    <dbReference type="NCBI Taxonomy" id="1169474"/>
    <lineage>
        <taxon>Eukaryota</taxon>
        <taxon>Sar</taxon>
        <taxon>Alveolata</taxon>
        <taxon>Colpodellida</taxon>
        <taxon>Chromeraceae</taxon>
        <taxon>Chromera</taxon>
    </lineage>
</organism>
<proteinExistence type="predicted"/>
<sequence>MRATLRNAEKREWEFGGETDQVRVVMSVESFIGVMGEDDGEMIADSGASKSLVPPSFDNYVISYVDQAVSFHLASDAAPLSVRGVKTFHLPFVDE</sequence>
<dbReference type="GO" id="GO:0006508">
    <property type="term" value="P:proteolysis"/>
    <property type="evidence" value="ECO:0007669"/>
    <property type="project" value="InterPro"/>
</dbReference>